<dbReference type="InterPro" id="IPR006115">
    <property type="entry name" value="6PGDH_NADP-bd"/>
</dbReference>
<dbReference type="Pfam" id="PF03446">
    <property type="entry name" value="NAD_binding_2"/>
    <property type="match status" value="1"/>
</dbReference>
<evidence type="ECO:0000256" key="2">
    <source>
        <dbReference type="ARBA" id="ARBA00023027"/>
    </source>
</evidence>
<keyword evidence="2" id="KW-0520">NAD</keyword>
<dbReference type="PANTHER" id="PTHR22981">
    <property type="entry name" value="3-HYDROXYISOBUTYRATE DEHYDROGENASE-RELATED"/>
    <property type="match status" value="1"/>
</dbReference>
<evidence type="ECO:0000313" key="6">
    <source>
        <dbReference type="EMBL" id="SFJ38836.1"/>
    </source>
</evidence>
<gene>
    <name evidence="6" type="ORF">SAMN04488138_104172</name>
</gene>
<dbReference type="Proteomes" id="UP000183299">
    <property type="component" value="Unassembled WGS sequence"/>
</dbReference>
<keyword evidence="7" id="KW-1185">Reference proteome</keyword>
<sequence length="294" mass="30467">MAKIGFIGLGQMGSGMCRNLIKGGHQLKVYDCAEAAVQNMVDAGAEAATSARAAAEGAEVVFTMLPIGDIVYQTVFGPDGIAEGISNDAIYVDMSTILPEETRNIGRKLAEQGVAMVDAPVGRTSAHAVAGTSTFMVGGDKEHVQRVMPYLECMGECITHCGPLGTGATVKLVNNYISAVCNLVTAEGMALGLAAGADQDTMVEVISQTPAGLGHIKTTWPAKALADDPSPAFMLDLARKDLGLALTAAADAKVPLATGSVTREIYNIASAAGHGREDWTTGIYRTVKHLANAT</sequence>
<dbReference type="RefSeq" id="WP_066601377.1">
    <property type="nucleotide sequence ID" value="NZ_FORY01000004.1"/>
</dbReference>
<dbReference type="Gene3D" id="3.40.50.720">
    <property type="entry name" value="NAD(P)-binding Rossmann-like Domain"/>
    <property type="match status" value="1"/>
</dbReference>
<dbReference type="STRING" id="576117.SAMN04488138_104172"/>
<dbReference type="GO" id="GO:0016616">
    <property type="term" value="F:oxidoreductase activity, acting on the CH-OH group of donors, NAD or NADP as acceptor"/>
    <property type="evidence" value="ECO:0007669"/>
    <property type="project" value="TreeGrafter"/>
</dbReference>
<dbReference type="PIRSF" id="PIRSF000103">
    <property type="entry name" value="HIBADH"/>
    <property type="match status" value="1"/>
</dbReference>
<organism evidence="6 7">
    <name type="scientific">Celeribacter halophilus</name>
    <dbReference type="NCBI Taxonomy" id="576117"/>
    <lineage>
        <taxon>Bacteria</taxon>
        <taxon>Pseudomonadati</taxon>
        <taxon>Pseudomonadota</taxon>
        <taxon>Alphaproteobacteria</taxon>
        <taxon>Rhodobacterales</taxon>
        <taxon>Roseobacteraceae</taxon>
        <taxon>Celeribacter</taxon>
    </lineage>
</organism>
<dbReference type="Gene3D" id="1.10.1040.10">
    <property type="entry name" value="N-(1-d-carboxylethyl)-l-norvaline Dehydrogenase, domain 2"/>
    <property type="match status" value="1"/>
</dbReference>
<evidence type="ECO:0000256" key="1">
    <source>
        <dbReference type="ARBA" id="ARBA00023002"/>
    </source>
</evidence>
<feature type="domain" description="3-hydroxyisobutyrate dehydrogenase-like NAD-binding" evidence="5">
    <location>
        <begin position="165"/>
        <end position="280"/>
    </location>
</feature>
<dbReference type="InterPro" id="IPR029154">
    <property type="entry name" value="HIBADH-like_NADP-bd"/>
</dbReference>
<dbReference type="Pfam" id="PF14833">
    <property type="entry name" value="NAD_binding_11"/>
    <property type="match status" value="1"/>
</dbReference>
<dbReference type="OrthoDB" id="9812907at2"/>
<dbReference type="GO" id="GO:0051287">
    <property type="term" value="F:NAD binding"/>
    <property type="evidence" value="ECO:0007669"/>
    <property type="project" value="InterPro"/>
</dbReference>
<evidence type="ECO:0000259" key="4">
    <source>
        <dbReference type="Pfam" id="PF03446"/>
    </source>
</evidence>
<dbReference type="PANTHER" id="PTHR22981:SF7">
    <property type="entry name" value="3-HYDROXYISOBUTYRATE DEHYDROGENASE, MITOCHONDRIAL"/>
    <property type="match status" value="1"/>
</dbReference>
<evidence type="ECO:0000256" key="3">
    <source>
        <dbReference type="PIRSR" id="PIRSR000103-1"/>
    </source>
</evidence>
<dbReference type="GO" id="GO:0050661">
    <property type="term" value="F:NADP binding"/>
    <property type="evidence" value="ECO:0007669"/>
    <property type="project" value="InterPro"/>
</dbReference>
<dbReference type="InterPro" id="IPR008927">
    <property type="entry name" value="6-PGluconate_DH-like_C_sf"/>
</dbReference>
<evidence type="ECO:0000313" key="7">
    <source>
        <dbReference type="Proteomes" id="UP000183299"/>
    </source>
</evidence>
<dbReference type="EMBL" id="FORY01000004">
    <property type="protein sequence ID" value="SFJ38836.1"/>
    <property type="molecule type" value="Genomic_DNA"/>
</dbReference>
<dbReference type="GeneID" id="98664505"/>
<dbReference type="SUPFAM" id="SSF48179">
    <property type="entry name" value="6-phosphogluconate dehydrogenase C-terminal domain-like"/>
    <property type="match status" value="1"/>
</dbReference>
<protein>
    <submittedName>
        <fullName evidence="6">4-hydroxybutyrate dehydrogenase / sulfolactaldehyde 3-reductase</fullName>
    </submittedName>
</protein>
<dbReference type="InterPro" id="IPR036291">
    <property type="entry name" value="NAD(P)-bd_dom_sf"/>
</dbReference>
<reference evidence="6 7" key="1">
    <citation type="submission" date="2016-10" db="EMBL/GenBank/DDBJ databases">
        <authorList>
            <person name="de Groot N.N."/>
        </authorList>
    </citation>
    <scope>NUCLEOTIDE SEQUENCE [LARGE SCALE GENOMIC DNA]</scope>
    <source>
        <strain evidence="6 7">CGMCC 1.8891</strain>
    </source>
</reference>
<proteinExistence type="predicted"/>
<dbReference type="InterPro" id="IPR013328">
    <property type="entry name" value="6PGD_dom2"/>
</dbReference>
<dbReference type="SUPFAM" id="SSF51735">
    <property type="entry name" value="NAD(P)-binding Rossmann-fold domains"/>
    <property type="match status" value="1"/>
</dbReference>
<accession>A0A1I3R0M7</accession>
<feature type="active site" evidence="3">
    <location>
        <position position="171"/>
    </location>
</feature>
<name>A0A1I3R0M7_9RHOB</name>
<keyword evidence="1" id="KW-0560">Oxidoreductase</keyword>
<feature type="domain" description="6-phosphogluconate dehydrogenase NADP-binding" evidence="4">
    <location>
        <begin position="3"/>
        <end position="162"/>
    </location>
</feature>
<evidence type="ECO:0000259" key="5">
    <source>
        <dbReference type="Pfam" id="PF14833"/>
    </source>
</evidence>
<dbReference type="AlphaFoldDB" id="A0A1I3R0M7"/>
<dbReference type="InterPro" id="IPR015815">
    <property type="entry name" value="HIBADH-related"/>
</dbReference>